<dbReference type="RefSeq" id="WP_173161629.1">
    <property type="nucleotide sequence ID" value="NZ_AP022871.1"/>
</dbReference>
<keyword evidence="1" id="KW-0812">Transmembrane</keyword>
<feature type="transmembrane region" description="Helical" evidence="1">
    <location>
        <begin position="511"/>
        <end position="531"/>
    </location>
</feature>
<feature type="transmembrane region" description="Helical" evidence="1">
    <location>
        <begin position="123"/>
        <end position="149"/>
    </location>
</feature>
<dbReference type="Proteomes" id="UP000503011">
    <property type="component" value="Chromosome"/>
</dbReference>
<keyword evidence="1" id="KW-1133">Transmembrane helix</keyword>
<gene>
    <name evidence="2" type="ORF">Psuf_069770</name>
</gene>
<evidence type="ECO:0000313" key="2">
    <source>
        <dbReference type="EMBL" id="BCB89664.1"/>
    </source>
</evidence>
<feature type="transmembrane region" description="Helical" evidence="1">
    <location>
        <begin position="444"/>
        <end position="464"/>
    </location>
</feature>
<feature type="transmembrane region" description="Helical" evidence="1">
    <location>
        <begin position="247"/>
        <end position="266"/>
    </location>
</feature>
<feature type="transmembrane region" description="Helical" evidence="1">
    <location>
        <begin position="83"/>
        <end position="102"/>
    </location>
</feature>
<dbReference type="KEGG" id="psuu:Psuf_069770"/>
<reference evidence="2 3" key="2">
    <citation type="submission" date="2020-03" db="EMBL/GenBank/DDBJ databases">
        <authorList>
            <person name="Ichikawa N."/>
            <person name="Kimura A."/>
            <person name="Kitahashi Y."/>
            <person name="Uohara A."/>
        </authorList>
    </citation>
    <scope>NUCLEOTIDE SEQUENCE [LARGE SCALE GENOMIC DNA]</scope>
    <source>
        <strain evidence="2 3">NBRC 105367</strain>
    </source>
</reference>
<feature type="transmembrane region" description="Helical" evidence="1">
    <location>
        <begin position="471"/>
        <end position="491"/>
    </location>
</feature>
<organism evidence="2 3">
    <name type="scientific">Phytohabitans suffuscus</name>
    <dbReference type="NCBI Taxonomy" id="624315"/>
    <lineage>
        <taxon>Bacteria</taxon>
        <taxon>Bacillati</taxon>
        <taxon>Actinomycetota</taxon>
        <taxon>Actinomycetes</taxon>
        <taxon>Micromonosporales</taxon>
        <taxon>Micromonosporaceae</taxon>
    </lineage>
</organism>
<feature type="transmembrane region" description="Helical" evidence="1">
    <location>
        <begin position="399"/>
        <end position="424"/>
    </location>
</feature>
<evidence type="ECO:0000313" key="3">
    <source>
        <dbReference type="Proteomes" id="UP000503011"/>
    </source>
</evidence>
<evidence type="ECO:0000256" key="1">
    <source>
        <dbReference type="SAM" id="Phobius"/>
    </source>
</evidence>
<keyword evidence="1" id="KW-0472">Membrane</keyword>
<reference evidence="2 3" key="1">
    <citation type="submission" date="2020-03" db="EMBL/GenBank/DDBJ databases">
        <title>Whole genome shotgun sequence of Phytohabitans suffuscus NBRC 105367.</title>
        <authorList>
            <person name="Komaki H."/>
            <person name="Tamura T."/>
        </authorList>
    </citation>
    <scope>NUCLEOTIDE SEQUENCE [LARGE SCALE GENOMIC DNA]</scope>
    <source>
        <strain evidence="2 3">NBRC 105367</strain>
    </source>
</reference>
<accession>A0A6F8YU75</accession>
<proteinExistence type="predicted"/>
<dbReference type="EMBL" id="AP022871">
    <property type="protein sequence ID" value="BCB89664.1"/>
    <property type="molecule type" value="Genomic_DNA"/>
</dbReference>
<protein>
    <submittedName>
        <fullName evidence="2">Exporter of polyketide antibiotics</fullName>
    </submittedName>
</protein>
<feature type="transmembrane region" description="Helical" evidence="1">
    <location>
        <begin position="20"/>
        <end position="41"/>
    </location>
</feature>
<feature type="transmembrane region" description="Helical" evidence="1">
    <location>
        <begin position="190"/>
        <end position="209"/>
    </location>
</feature>
<dbReference type="AlphaFoldDB" id="A0A6F8YU75"/>
<sequence length="540" mass="54050">MSALTGTVPLVCLALRRDRIALPAWTLGLAVYAGTTTALWANQYRDAADLVPEVTMTASNAGIRMLGLASGASVGAYTMVRNLVLLAVLAALMSIFAVVRHTRQGEETARAELVGAAVVGRQSGLAAALVVTAGANAVLAVTLSLAMILAGQPAAGSLTAGAAVAAVGLGFTGVAAVTSQLASSTRGASGLAAAVLGVAFLLSGIGNMAGRVDPSGLRVESAWPTWLSPIGWAQQARPFGGDDWRPLALAVAALLAGAAAAALLAARRDFGHGILTQRRGPGRASRALCSPLGLAVRLQRGALIGWSVGLVGFGAVMGGLAGQVEQTTGSARDWYLELGGGGQILDAYRASVMQMAGAAAAVYTVQALLRMRTEEAAGQLEPILATGVSRARWVASHALAALLGATALMLLFAASMGLAAGAALGDPAGQVRAVIGAGLPQLPAIAAIGAGVVAATGLAPRVAVAASWAMLMASVLFGPLFGPTLAIPGWVRDLSPFSHVPRAPADPVTAGPILALVAVVAVLGLTGLYAIRRRDLALPA</sequence>
<keyword evidence="3" id="KW-1185">Reference proteome</keyword>
<name>A0A6F8YU75_9ACTN</name>
<feature type="transmembrane region" description="Helical" evidence="1">
    <location>
        <begin position="155"/>
        <end position="178"/>
    </location>
</feature>